<keyword evidence="1" id="KW-1133">Transmembrane helix</keyword>
<dbReference type="Proteomes" id="UP001180020">
    <property type="component" value="Unassembled WGS sequence"/>
</dbReference>
<keyword evidence="1" id="KW-0472">Membrane</keyword>
<gene>
    <name evidence="2" type="ORF">QJS10_CPB17g01557</name>
</gene>
<sequence>MRGGMMSLYCWDIIYSLVDVWIAQVSICSRSIFESPVCSRRLVIMSVPFIPCLPELVPSMLLLFVLYLLFGCLMTAANFI</sequence>
<comment type="caution">
    <text evidence="2">The sequence shown here is derived from an EMBL/GenBank/DDBJ whole genome shotgun (WGS) entry which is preliminary data.</text>
</comment>
<keyword evidence="1" id="KW-0812">Transmembrane</keyword>
<organism evidence="2 3">
    <name type="scientific">Acorus calamus</name>
    <name type="common">Sweet flag</name>
    <dbReference type="NCBI Taxonomy" id="4465"/>
    <lineage>
        <taxon>Eukaryota</taxon>
        <taxon>Viridiplantae</taxon>
        <taxon>Streptophyta</taxon>
        <taxon>Embryophyta</taxon>
        <taxon>Tracheophyta</taxon>
        <taxon>Spermatophyta</taxon>
        <taxon>Magnoliopsida</taxon>
        <taxon>Liliopsida</taxon>
        <taxon>Acoraceae</taxon>
        <taxon>Acorus</taxon>
    </lineage>
</organism>
<accession>A0AAV9CRV0</accession>
<evidence type="ECO:0000313" key="2">
    <source>
        <dbReference type="EMBL" id="KAK1291271.1"/>
    </source>
</evidence>
<dbReference type="EMBL" id="JAUJYO010000017">
    <property type="protein sequence ID" value="KAK1291271.1"/>
    <property type="molecule type" value="Genomic_DNA"/>
</dbReference>
<name>A0AAV9CRV0_ACOCL</name>
<evidence type="ECO:0000313" key="3">
    <source>
        <dbReference type="Proteomes" id="UP001180020"/>
    </source>
</evidence>
<keyword evidence="3" id="KW-1185">Reference proteome</keyword>
<dbReference type="AlphaFoldDB" id="A0AAV9CRV0"/>
<reference evidence="2" key="1">
    <citation type="journal article" date="2023" name="Nat. Commun.">
        <title>Diploid and tetraploid genomes of Acorus and the evolution of monocots.</title>
        <authorList>
            <person name="Ma L."/>
            <person name="Liu K.W."/>
            <person name="Li Z."/>
            <person name="Hsiao Y.Y."/>
            <person name="Qi Y."/>
            <person name="Fu T."/>
            <person name="Tang G.D."/>
            <person name="Zhang D."/>
            <person name="Sun W.H."/>
            <person name="Liu D.K."/>
            <person name="Li Y."/>
            <person name="Chen G.Z."/>
            <person name="Liu X.D."/>
            <person name="Liao X.Y."/>
            <person name="Jiang Y.T."/>
            <person name="Yu X."/>
            <person name="Hao Y."/>
            <person name="Huang J."/>
            <person name="Zhao X.W."/>
            <person name="Ke S."/>
            <person name="Chen Y.Y."/>
            <person name="Wu W.L."/>
            <person name="Hsu J.L."/>
            <person name="Lin Y.F."/>
            <person name="Huang M.D."/>
            <person name="Li C.Y."/>
            <person name="Huang L."/>
            <person name="Wang Z.W."/>
            <person name="Zhao X."/>
            <person name="Zhong W.Y."/>
            <person name="Peng D.H."/>
            <person name="Ahmad S."/>
            <person name="Lan S."/>
            <person name="Zhang J.S."/>
            <person name="Tsai W.C."/>
            <person name="Van de Peer Y."/>
            <person name="Liu Z.J."/>
        </authorList>
    </citation>
    <scope>NUCLEOTIDE SEQUENCE</scope>
    <source>
        <strain evidence="2">CP</strain>
    </source>
</reference>
<evidence type="ECO:0000256" key="1">
    <source>
        <dbReference type="SAM" id="Phobius"/>
    </source>
</evidence>
<protein>
    <submittedName>
        <fullName evidence="2">Uncharacterized protein</fullName>
    </submittedName>
</protein>
<proteinExistence type="predicted"/>
<feature type="transmembrane region" description="Helical" evidence="1">
    <location>
        <begin position="56"/>
        <end position="79"/>
    </location>
</feature>
<reference evidence="2" key="2">
    <citation type="submission" date="2023-06" db="EMBL/GenBank/DDBJ databases">
        <authorList>
            <person name="Ma L."/>
            <person name="Liu K.-W."/>
            <person name="Li Z."/>
            <person name="Hsiao Y.-Y."/>
            <person name="Qi Y."/>
            <person name="Fu T."/>
            <person name="Tang G."/>
            <person name="Zhang D."/>
            <person name="Sun W.-H."/>
            <person name="Liu D.-K."/>
            <person name="Li Y."/>
            <person name="Chen G.-Z."/>
            <person name="Liu X.-D."/>
            <person name="Liao X.-Y."/>
            <person name="Jiang Y.-T."/>
            <person name="Yu X."/>
            <person name="Hao Y."/>
            <person name="Huang J."/>
            <person name="Zhao X.-W."/>
            <person name="Ke S."/>
            <person name="Chen Y.-Y."/>
            <person name="Wu W.-L."/>
            <person name="Hsu J.-L."/>
            <person name="Lin Y.-F."/>
            <person name="Huang M.-D."/>
            <person name="Li C.-Y."/>
            <person name="Huang L."/>
            <person name="Wang Z.-W."/>
            <person name="Zhao X."/>
            <person name="Zhong W.-Y."/>
            <person name="Peng D.-H."/>
            <person name="Ahmad S."/>
            <person name="Lan S."/>
            <person name="Zhang J.-S."/>
            <person name="Tsai W.-C."/>
            <person name="Van De Peer Y."/>
            <person name="Liu Z.-J."/>
        </authorList>
    </citation>
    <scope>NUCLEOTIDE SEQUENCE</scope>
    <source>
        <strain evidence="2">CP</strain>
        <tissue evidence="2">Leaves</tissue>
    </source>
</reference>